<dbReference type="Proteomes" id="UP001163982">
    <property type="component" value="Chromosome"/>
</dbReference>
<evidence type="ECO:0000313" key="1">
    <source>
        <dbReference type="EMBL" id="WAP65386.1"/>
    </source>
</evidence>
<organism evidence="1 2">
    <name type="scientific">Pseudomonas fortuita</name>
    <dbReference type="NCBI Taxonomy" id="3233375"/>
    <lineage>
        <taxon>Bacteria</taxon>
        <taxon>Pseudomonadati</taxon>
        <taxon>Pseudomonadota</taxon>
        <taxon>Gammaproteobacteria</taxon>
        <taxon>Pseudomonadales</taxon>
        <taxon>Pseudomonadaceae</taxon>
        <taxon>Pseudomonas</taxon>
    </lineage>
</organism>
<reference evidence="1" key="1">
    <citation type="journal article" date="2024" name="Int. J. Syst. Evol. Microbiol.">
        <title>Pseudomonas fortuita sp. nov., isolated from the endosphere of a wild yam.</title>
        <authorList>
            <person name="Carlier A."/>
            <person name="Beaumel M."/>
            <person name="Moreau S."/>
            <person name="Acar T."/>
            <person name="Sana T.G."/>
            <person name="Cnockaert M."/>
            <person name="Vandamme P."/>
        </authorList>
    </citation>
    <scope>NUCLEOTIDE SEQUENCE</scope>
    <source>
        <strain evidence="1">GMI12077</strain>
    </source>
</reference>
<accession>A0ACD4PDY9</accession>
<keyword evidence="2" id="KW-1185">Reference proteome</keyword>
<dbReference type="EMBL" id="CP114035">
    <property type="protein sequence ID" value="WAP65386.1"/>
    <property type="molecule type" value="Genomic_DNA"/>
</dbReference>
<evidence type="ECO:0000313" key="2">
    <source>
        <dbReference type="Proteomes" id="UP001163982"/>
    </source>
</evidence>
<protein>
    <submittedName>
        <fullName evidence="1">Uncharacterized protein</fullName>
    </submittedName>
</protein>
<sequence length="133" mass="14248">MAFSMHAPPSVAGCGMVEFSLMVRYDEEPSRPHSEGKGMKFDSVFAGVHYFLSATSLGEGPWQGEANVRVKAGSAYRSKQIPTTQNLRTSADAMRGAEEQLKALCLSGVLRVAVPAAYEELAGPQPELISGSR</sequence>
<name>A0ACD4PDY9_9PSED</name>
<gene>
    <name evidence="1" type="ORF">OZ911_08305</name>
</gene>
<proteinExistence type="predicted"/>